<reference evidence="2 3" key="1">
    <citation type="submission" date="2021-06" db="EMBL/GenBank/DDBJ databases">
        <authorList>
            <person name="Palmer J.M."/>
        </authorList>
    </citation>
    <scope>NUCLEOTIDE SEQUENCE [LARGE SCALE GENOMIC DNA]</scope>
    <source>
        <strain evidence="2 3">AS_MEX2019</strain>
        <tissue evidence="2">Muscle</tissue>
    </source>
</reference>
<feature type="transmembrane region" description="Helical" evidence="1">
    <location>
        <begin position="6"/>
        <end position="30"/>
    </location>
</feature>
<keyword evidence="1" id="KW-0812">Transmembrane</keyword>
<evidence type="ECO:0008006" key="4">
    <source>
        <dbReference type="Google" id="ProtNLM"/>
    </source>
</evidence>
<accession>A0ABV0XV27</accession>
<dbReference type="EMBL" id="JAHRIP010012857">
    <property type="protein sequence ID" value="MEQ2285242.1"/>
    <property type="molecule type" value="Genomic_DNA"/>
</dbReference>
<dbReference type="Proteomes" id="UP001469553">
    <property type="component" value="Unassembled WGS sequence"/>
</dbReference>
<evidence type="ECO:0000313" key="3">
    <source>
        <dbReference type="Proteomes" id="UP001469553"/>
    </source>
</evidence>
<sequence>MCNSDFYLVCMLFAKCCYIFLLDTCGYVGFRPTAIPGDFSPHSRAVARLTFRQQFAWPTGDSTPLASPCHQIGGAICCLPGSIQHGASDDALFMEKSNNSVDVSGFTRFSRDGTSLQCPTTYSRSCVCMMVAFSDTSVYAGPSLRTGYPALGDESASGTTTTGAISPLQNACPSVFGK</sequence>
<keyword evidence="1" id="KW-0472">Membrane</keyword>
<evidence type="ECO:0000313" key="2">
    <source>
        <dbReference type="EMBL" id="MEQ2285242.1"/>
    </source>
</evidence>
<gene>
    <name evidence="2" type="ORF">AMECASPLE_029795</name>
</gene>
<protein>
    <recommendedName>
        <fullName evidence="4">Secreted protein</fullName>
    </recommendedName>
</protein>
<comment type="caution">
    <text evidence="2">The sequence shown here is derived from an EMBL/GenBank/DDBJ whole genome shotgun (WGS) entry which is preliminary data.</text>
</comment>
<keyword evidence="3" id="KW-1185">Reference proteome</keyword>
<name>A0ABV0XV27_9TELE</name>
<evidence type="ECO:0000256" key="1">
    <source>
        <dbReference type="SAM" id="Phobius"/>
    </source>
</evidence>
<organism evidence="2 3">
    <name type="scientific">Ameca splendens</name>
    <dbReference type="NCBI Taxonomy" id="208324"/>
    <lineage>
        <taxon>Eukaryota</taxon>
        <taxon>Metazoa</taxon>
        <taxon>Chordata</taxon>
        <taxon>Craniata</taxon>
        <taxon>Vertebrata</taxon>
        <taxon>Euteleostomi</taxon>
        <taxon>Actinopterygii</taxon>
        <taxon>Neopterygii</taxon>
        <taxon>Teleostei</taxon>
        <taxon>Neoteleostei</taxon>
        <taxon>Acanthomorphata</taxon>
        <taxon>Ovalentaria</taxon>
        <taxon>Atherinomorphae</taxon>
        <taxon>Cyprinodontiformes</taxon>
        <taxon>Goodeidae</taxon>
        <taxon>Ameca</taxon>
    </lineage>
</organism>
<proteinExistence type="predicted"/>
<keyword evidence="1" id="KW-1133">Transmembrane helix</keyword>